<evidence type="ECO:0000256" key="4">
    <source>
        <dbReference type="ARBA" id="ARBA00022547"/>
    </source>
</evidence>
<dbReference type="InterPro" id="IPR000568">
    <property type="entry name" value="ATP_synth_F0_asu"/>
</dbReference>
<keyword evidence="5 11" id="KW-0812">Transmembrane</keyword>
<dbReference type="InterPro" id="IPR035908">
    <property type="entry name" value="F0_ATP_A_sf"/>
</dbReference>
<evidence type="ECO:0000256" key="5">
    <source>
        <dbReference type="ARBA" id="ARBA00022692"/>
    </source>
</evidence>
<keyword evidence="7 11" id="KW-1133">Transmembrane helix</keyword>
<dbReference type="PANTHER" id="PTHR11410:SF0">
    <property type="entry name" value="ATP SYNTHASE SUBUNIT A"/>
    <property type="match status" value="1"/>
</dbReference>
<proteinExistence type="inferred from homology"/>
<dbReference type="CDD" id="cd00310">
    <property type="entry name" value="ATP-synt_Fo_a_6"/>
    <property type="match status" value="1"/>
</dbReference>
<dbReference type="GO" id="GO:0005886">
    <property type="term" value="C:plasma membrane"/>
    <property type="evidence" value="ECO:0007669"/>
    <property type="project" value="UniProtKB-SubCell"/>
</dbReference>
<feature type="transmembrane region" description="Helical" evidence="11">
    <location>
        <begin position="216"/>
        <end position="236"/>
    </location>
</feature>
<keyword evidence="8 11" id="KW-0406">Ion transport</keyword>
<feature type="compositionally biased region" description="Basic and acidic residues" evidence="13">
    <location>
        <begin position="126"/>
        <end position="142"/>
    </location>
</feature>
<dbReference type="AlphaFoldDB" id="H6RHF8"/>
<keyword evidence="10 11" id="KW-0066">ATP synthesis</keyword>
<reference evidence="14" key="1">
    <citation type="journal article" date="2012" name="Environ. Microbiol.">
        <title>Genomic content of uncultured Bacteroidetes from contrasting oceanic provinces in the North Atlantic Ocean.</title>
        <authorList>
            <person name="Gomez-Pereira P.R."/>
            <person name="Schuler M."/>
            <person name="Fuchs B.M."/>
            <person name="Bennke C."/>
            <person name="Teeling H."/>
            <person name="Waldmann J."/>
            <person name="Richter M."/>
            <person name="Barbe V."/>
            <person name="Bataille E."/>
            <person name="Glockner F.O."/>
            <person name="Amann R."/>
        </authorList>
    </citation>
    <scope>NUCLEOTIDE SEQUENCE</scope>
</reference>
<dbReference type="PRINTS" id="PR00123">
    <property type="entry name" value="ATPASEA"/>
</dbReference>
<keyword evidence="3 11" id="KW-0813">Transport</keyword>
<organism evidence="14">
    <name type="scientific">uncultured Flavobacteriia bacterium</name>
    <dbReference type="NCBI Taxonomy" id="212695"/>
    <lineage>
        <taxon>Bacteria</taxon>
        <taxon>Pseudomonadati</taxon>
        <taxon>Bacteroidota</taxon>
        <taxon>Flavobacteriia</taxon>
        <taxon>environmental samples</taxon>
    </lineage>
</organism>
<dbReference type="PANTHER" id="PTHR11410">
    <property type="entry name" value="ATP SYNTHASE SUBUNIT A"/>
    <property type="match status" value="1"/>
</dbReference>
<dbReference type="SUPFAM" id="SSF81336">
    <property type="entry name" value="F1F0 ATP synthase subunit A"/>
    <property type="match status" value="1"/>
</dbReference>
<dbReference type="GO" id="GO:0046933">
    <property type="term" value="F:proton-transporting ATP synthase activity, rotational mechanism"/>
    <property type="evidence" value="ECO:0007669"/>
    <property type="project" value="UniProtKB-UniRule"/>
</dbReference>
<evidence type="ECO:0000256" key="12">
    <source>
        <dbReference type="RuleBase" id="RU000483"/>
    </source>
</evidence>
<keyword evidence="4 11" id="KW-0138">CF(0)</keyword>
<feature type="transmembrane region" description="Helical" evidence="11">
    <location>
        <begin position="304"/>
        <end position="328"/>
    </location>
</feature>
<dbReference type="HAMAP" id="MF_01393">
    <property type="entry name" value="ATP_synth_a_bact"/>
    <property type="match status" value="1"/>
</dbReference>
<dbReference type="NCBIfam" id="TIGR01131">
    <property type="entry name" value="ATP_synt_6_or_A"/>
    <property type="match status" value="1"/>
</dbReference>
<evidence type="ECO:0000313" key="14">
    <source>
        <dbReference type="EMBL" id="CCG00469.1"/>
    </source>
</evidence>
<evidence type="ECO:0000256" key="8">
    <source>
        <dbReference type="ARBA" id="ARBA00023065"/>
    </source>
</evidence>
<sequence length="382" mass="42155">MSMRFHPLLLALSLLAGQATRAQHDGHELTERHASEGVHEMEEESGFDPSPFIIHHVADAHDIHLWGEGESALHIPLPVILYSEKYGLDVFMSSAFHGHGEVKHTENGRYEMSHGHIGLAGLHNQHSHDQHSHDHGDGHSHEHESKLYDFSITKSVFGMLFIMTLLVALFGRAAANYRKNPGQAPTGLTSVLEPLVVFVRDDIAVPSLGAKKAEKFLPFLLTVFFFILFANLLGLIPFIGGFNITGTVGITAVMATFVFLLTSFNGNKHYWGHLFWPPGVPVFVMPIIIPIEIVGMFLKPIVLMIRLTANITAGHIIILSFVSLVLIFGESSVAAGYGVGIFSTAFMIFMYCIELLVAFLQAFIFTLLAAIYFGEATHEAHH</sequence>
<name>H6RHF8_9BACT</name>
<comment type="similarity">
    <text evidence="2 11 12">Belongs to the ATPase A chain family.</text>
</comment>
<evidence type="ECO:0000256" key="6">
    <source>
        <dbReference type="ARBA" id="ARBA00022781"/>
    </source>
</evidence>
<protein>
    <recommendedName>
        <fullName evidence="11 12">ATP synthase subunit a</fullName>
    </recommendedName>
    <alternativeName>
        <fullName evidence="11">ATP synthase F0 sector subunit a</fullName>
    </alternativeName>
    <alternativeName>
        <fullName evidence="11">F-ATPase subunit 6</fullName>
    </alternativeName>
</protein>
<evidence type="ECO:0000256" key="9">
    <source>
        <dbReference type="ARBA" id="ARBA00023136"/>
    </source>
</evidence>
<accession>H6RHF8</accession>
<feature type="transmembrane region" description="Helical" evidence="11">
    <location>
        <begin position="242"/>
        <end position="262"/>
    </location>
</feature>
<dbReference type="GO" id="GO:0045259">
    <property type="term" value="C:proton-transporting ATP synthase complex"/>
    <property type="evidence" value="ECO:0007669"/>
    <property type="project" value="UniProtKB-KW"/>
</dbReference>
<comment type="subcellular location">
    <subcellularLocation>
        <location evidence="11 12">Cell membrane</location>
        <topology evidence="11 12">Multi-pass membrane protein</topology>
    </subcellularLocation>
    <subcellularLocation>
        <location evidence="1">Membrane</location>
        <topology evidence="1">Multi-pass membrane protein</topology>
    </subcellularLocation>
</comment>
<gene>
    <name evidence="11" type="primary">atpB</name>
    <name evidence="14" type="ORF">VIS_S18DCB90033</name>
</gene>
<keyword evidence="6 11" id="KW-0375">Hydrogen ion transport</keyword>
<evidence type="ECO:0000256" key="2">
    <source>
        <dbReference type="ARBA" id="ARBA00006810"/>
    </source>
</evidence>
<dbReference type="EMBL" id="FO117608">
    <property type="protein sequence ID" value="CCG00469.1"/>
    <property type="molecule type" value="Genomic_DNA"/>
</dbReference>
<keyword evidence="11" id="KW-1003">Cell membrane</keyword>
<feature type="transmembrane region" description="Helical" evidence="11">
    <location>
        <begin position="340"/>
        <end position="373"/>
    </location>
</feature>
<feature type="transmembrane region" description="Helical" evidence="11">
    <location>
        <begin position="156"/>
        <end position="175"/>
    </location>
</feature>
<evidence type="ECO:0000256" key="13">
    <source>
        <dbReference type="SAM" id="MobiDB-lite"/>
    </source>
</evidence>
<evidence type="ECO:0000256" key="10">
    <source>
        <dbReference type="ARBA" id="ARBA00023310"/>
    </source>
</evidence>
<evidence type="ECO:0000256" key="1">
    <source>
        <dbReference type="ARBA" id="ARBA00004141"/>
    </source>
</evidence>
<evidence type="ECO:0000256" key="11">
    <source>
        <dbReference type="HAMAP-Rule" id="MF_01393"/>
    </source>
</evidence>
<reference evidence="14" key="2">
    <citation type="submission" date="2012-02" db="EMBL/GenBank/DDBJ databases">
        <authorList>
            <person name="Genoscope - CEA"/>
        </authorList>
    </citation>
    <scope>NUCLEOTIDE SEQUENCE</scope>
</reference>
<feature type="transmembrane region" description="Helical" evidence="11">
    <location>
        <begin position="274"/>
        <end position="298"/>
    </location>
</feature>
<comment type="function">
    <text evidence="11 12">Key component of the proton channel; it plays a direct role in the translocation of protons across the membrane.</text>
</comment>
<dbReference type="Gene3D" id="1.20.120.220">
    <property type="entry name" value="ATP synthase, F0 complex, subunit A"/>
    <property type="match status" value="1"/>
</dbReference>
<feature type="region of interest" description="Disordered" evidence="13">
    <location>
        <begin position="123"/>
        <end position="142"/>
    </location>
</feature>
<dbReference type="InterPro" id="IPR045083">
    <property type="entry name" value="ATP_synth_F0_asu_bact/mt"/>
</dbReference>
<keyword evidence="9 11" id="KW-0472">Membrane</keyword>
<dbReference type="Pfam" id="PF00119">
    <property type="entry name" value="ATP-synt_A"/>
    <property type="match status" value="1"/>
</dbReference>
<evidence type="ECO:0000256" key="3">
    <source>
        <dbReference type="ARBA" id="ARBA00022448"/>
    </source>
</evidence>
<evidence type="ECO:0000256" key="7">
    <source>
        <dbReference type="ARBA" id="ARBA00022989"/>
    </source>
</evidence>